<dbReference type="OrthoDB" id="6046730at2759"/>
<organism evidence="2 3">
    <name type="scientific">Mytilus coruscus</name>
    <name type="common">Sea mussel</name>
    <dbReference type="NCBI Taxonomy" id="42192"/>
    <lineage>
        <taxon>Eukaryota</taxon>
        <taxon>Metazoa</taxon>
        <taxon>Spiralia</taxon>
        <taxon>Lophotrochozoa</taxon>
        <taxon>Mollusca</taxon>
        <taxon>Bivalvia</taxon>
        <taxon>Autobranchia</taxon>
        <taxon>Pteriomorphia</taxon>
        <taxon>Mytilida</taxon>
        <taxon>Mytiloidea</taxon>
        <taxon>Mytilidae</taxon>
        <taxon>Mytilinae</taxon>
        <taxon>Mytilus</taxon>
    </lineage>
</organism>
<feature type="transmembrane region" description="Helical" evidence="1">
    <location>
        <begin position="7"/>
        <end position="26"/>
    </location>
</feature>
<keyword evidence="1" id="KW-0472">Membrane</keyword>
<reference evidence="2 3" key="1">
    <citation type="submission" date="2020-06" db="EMBL/GenBank/DDBJ databases">
        <authorList>
            <person name="Li R."/>
            <person name="Bekaert M."/>
        </authorList>
    </citation>
    <scope>NUCLEOTIDE SEQUENCE [LARGE SCALE GENOMIC DNA]</scope>
    <source>
        <strain evidence="3">wild</strain>
    </source>
</reference>
<name>A0A6J7ZW58_MYTCO</name>
<keyword evidence="3" id="KW-1185">Reference proteome</keyword>
<evidence type="ECO:0000313" key="2">
    <source>
        <dbReference type="EMBL" id="CAC5356617.1"/>
    </source>
</evidence>
<keyword evidence="1" id="KW-1133">Transmembrane helix</keyword>
<accession>A0A6J7ZW58</accession>
<sequence>MEKFITIFTFLVVFNMLMMVLSYIYIRKSQDRLFCSVSDFLSSAKLFLDHNGARTFKNILPNNCDVESTSLTLHIQKLEKAFHSTVNECRRRHVFSRQMDYAEDRPLLTLFTTWEPSPEKFFVYNCTLRNWSSFIPKVNLVLFTNNSDLKKEALQYGWSVLPIIHHIEGVPVLKSMFKTVISTFNSTYYGFSNSDILFIDDLLDSLKTVNRAYRDHNVFLTGRRTNIPHLSLKEVVSYDNIRKAASERGKLFIVASEDYFITTSRFPWNTIPEFVIGRPAYDNWLVGFARCHFYTVIDITSTVLACHQTTKAGNKEGSKHKTLTSYNHELLVKLGLSTNYGAGFVICPEKKTYYNLCGDIEVMDRPITSFPKYCSCKTW</sequence>
<dbReference type="Proteomes" id="UP000507470">
    <property type="component" value="Unassembled WGS sequence"/>
</dbReference>
<keyword evidence="1" id="KW-0812">Transmembrane</keyword>
<protein>
    <submittedName>
        <fullName evidence="2">Uncharacterized protein</fullName>
    </submittedName>
</protein>
<gene>
    <name evidence="2" type="ORF">MCOR_676</name>
</gene>
<dbReference type="EMBL" id="CACVKT020000161">
    <property type="protein sequence ID" value="CAC5356617.1"/>
    <property type="molecule type" value="Genomic_DNA"/>
</dbReference>
<dbReference type="AlphaFoldDB" id="A0A6J7ZW58"/>
<proteinExistence type="predicted"/>
<evidence type="ECO:0000313" key="3">
    <source>
        <dbReference type="Proteomes" id="UP000507470"/>
    </source>
</evidence>
<evidence type="ECO:0000256" key="1">
    <source>
        <dbReference type="SAM" id="Phobius"/>
    </source>
</evidence>